<feature type="domain" description="Sulfatase N-terminal" evidence="3">
    <location>
        <begin position="11"/>
        <end position="334"/>
    </location>
</feature>
<protein>
    <submittedName>
        <fullName evidence="4">Arylsulfatase</fullName>
    </submittedName>
</protein>
<proteinExistence type="inferred from homology"/>
<dbReference type="EMBL" id="JARXHW010000013">
    <property type="protein sequence ID" value="MDQ8207388.1"/>
    <property type="molecule type" value="Genomic_DNA"/>
</dbReference>
<evidence type="ECO:0000313" key="4">
    <source>
        <dbReference type="EMBL" id="MDQ8207388.1"/>
    </source>
</evidence>
<dbReference type="PANTHER" id="PTHR42693">
    <property type="entry name" value="ARYLSULFATASE FAMILY MEMBER"/>
    <property type="match status" value="1"/>
</dbReference>
<evidence type="ECO:0000256" key="1">
    <source>
        <dbReference type="ARBA" id="ARBA00008779"/>
    </source>
</evidence>
<dbReference type="InterPro" id="IPR050738">
    <property type="entry name" value="Sulfatase"/>
</dbReference>
<evidence type="ECO:0000256" key="2">
    <source>
        <dbReference type="ARBA" id="ARBA00022801"/>
    </source>
</evidence>
<dbReference type="CDD" id="cd16146">
    <property type="entry name" value="ARS_like"/>
    <property type="match status" value="1"/>
</dbReference>
<accession>A0ABU1AT95</accession>
<dbReference type="Proteomes" id="UP001225316">
    <property type="component" value="Unassembled WGS sequence"/>
</dbReference>
<dbReference type="Gene3D" id="3.30.1120.10">
    <property type="match status" value="1"/>
</dbReference>
<dbReference type="Gene3D" id="3.40.720.10">
    <property type="entry name" value="Alkaline Phosphatase, subunit A"/>
    <property type="match status" value="1"/>
</dbReference>
<evidence type="ECO:0000259" key="3">
    <source>
        <dbReference type="Pfam" id="PF00884"/>
    </source>
</evidence>
<gene>
    <name evidence="4" type="ORF">QEH52_07705</name>
</gene>
<dbReference type="RefSeq" id="WP_308949525.1">
    <property type="nucleotide sequence ID" value="NZ_JARXHW010000013.1"/>
</dbReference>
<keyword evidence="5" id="KW-1185">Reference proteome</keyword>
<comment type="caution">
    <text evidence="4">The sequence shown here is derived from an EMBL/GenBank/DDBJ whole genome shotgun (WGS) entry which is preliminary data.</text>
</comment>
<name>A0ABU1AT95_9BACT</name>
<organism evidence="4 5">
    <name type="scientific">Thalassobacterium maritimum</name>
    <dbReference type="NCBI Taxonomy" id="3041265"/>
    <lineage>
        <taxon>Bacteria</taxon>
        <taxon>Pseudomonadati</taxon>
        <taxon>Verrucomicrobiota</taxon>
        <taxon>Opitutia</taxon>
        <taxon>Puniceicoccales</taxon>
        <taxon>Coraliomargaritaceae</taxon>
        <taxon>Thalassobacterium</taxon>
    </lineage>
</organism>
<keyword evidence="2" id="KW-0378">Hydrolase</keyword>
<dbReference type="PANTHER" id="PTHR42693:SF53">
    <property type="entry name" value="ENDO-4-O-SULFATASE"/>
    <property type="match status" value="1"/>
</dbReference>
<reference evidence="4 5" key="1">
    <citation type="submission" date="2023-04" db="EMBL/GenBank/DDBJ databases">
        <title>A novel bacteria isolated from coastal sediment.</title>
        <authorList>
            <person name="Liu X.-J."/>
            <person name="Du Z.-J."/>
        </authorList>
    </citation>
    <scope>NUCLEOTIDE SEQUENCE [LARGE SCALE GENOMIC DNA]</scope>
    <source>
        <strain evidence="4 5">SDUM461003</strain>
    </source>
</reference>
<comment type="similarity">
    <text evidence="1">Belongs to the sulfatase family.</text>
</comment>
<dbReference type="Pfam" id="PF00884">
    <property type="entry name" value="Sulfatase"/>
    <property type="match status" value="1"/>
</dbReference>
<dbReference type="InterPro" id="IPR000917">
    <property type="entry name" value="Sulfatase_N"/>
</dbReference>
<dbReference type="InterPro" id="IPR017850">
    <property type="entry name" value="Alkaline_phosphatase_core_sf"/>
</dbReference>
<dbReference type="SUPFAM" id="SSF53649">
    <property type="entry name" value="Alkaline phosphatase-like"/>
    <property type="match status" value="1"/>
</dbReference>
<evidence type="ECO:0000313" key="5">
    <source>
        <dbReference type="Proteomes" id="UP001225316"/>
    </source>
</evidence>
<sequence>MAVLVSAADRPNVILVMTDDQGYGDLSCHGNPILKTPELDKLHAESIRFTDFHVSPFCTPTRASLMTGQHAGRTGAYRTTGGLSILYREKKTIANLFADNGYATGMFGKWHLGDNAPQRPQDKGFQDVVWHRCGGIGQGSDYWGNDYFDDTFERVTPGSRIGSFEKFEGYCTDVFFREASRFVEQNKEKPFFLYLALNAPHGPYYVAPEWEQPYKDNKAVVNSAFYGMIANIDWNMGLFRKQLDELGLAKNTIFIFMTDNGTAGGGKFSRYQDSPPMAGYNAGMRGRKSSIYEGGQRVPFFIYWPEGELTGGKDVETLAAHLDVMPTLAELCGIDLPEAYDVDGLSLVPLLKGEKDAWPREHLVIQHHGGRGYTSPLNEPFADTVVLTEKWRLVNSWRETPRHSFKLYDIENDFAQEKDVSQEHPEVVERLKELYQPFWEEVSPVFLNRLARVDLGNPDQNPTELCAQDWVMEKGYPPYSFKQIKKLPKVTAPWMVHVKQAGRYRFTLRQWPEAAGKPVVAVRAKLEIAGQTKEVSVEPGSTGVVIDLDLPAGSTELLTYLYNQAGKMGGAYFTEVEWLGAGAVEL</sequence>